<keyword evidence="2" id="KW-0732">Signal</keyword>
<protein>
    <recommendedName>
        <fullName evidence="5">DUF5667 domain-containing protein</fullName>
    </recommendedName>
</protein>
<evidence type="ECO:0008006" key="5">
    <source>
        <dbReference type="Google" id="ProtNLM"/>
    </source>
</evidence>
<dbReference type="AlphaFoldDB" id="A0A1G2CL58"/>
<evidence type="ECO:0000313" key="4">
    <source>
        <dbReference type="Proteomes" id="UP000176287"/>
    </source>
</evidence>
<evidence type="ECO:0000313" key="3">
    <source>
        <dbReference type="EMBL" id="OGZ01158.1"/>
    </source>
</evidence>
<sequence>MVLKYNQKYISVIILAVAFVISGYIVASAQTAGPDTAQSATTQTETLSPAQITFPIPELGNCADKNSCKSYCDIAENAESCLSFAESHRLMKSDEIARARKMASIARTGGPGGCKNKGECANYCEASTDRLTECLAFAEKTGLVPQEELRQMRQVHSALASGAKLPGGCKNKGECENYCSDSSRVEECISFAEASGMLKGKELDEAKKVLPFIKRGETPGGCKTKETCQTYCSDSSHATECVSFAEKAGFISKEEADIVRKTGGRGPGGCNSKESCETFCNQKENQQACFSFAKEHNLIPAEELKKMEEGTARLRVGLSQMPGEVVQCLKNKIGADAVGQIESGKLAPSRDIGEVIQGCFNEFKPQMTAKIQEGLKNAPPEVSTCLQNSLGAEDFQKMQQGDIDSPEKGDKVKECFEKMREVSRERMQDGARQLDGIPAEARDCVKQKLGGDFFEKMQSGDPEQMKGLDQRQIQSVIGQCMTQNIAPGNIRPGDGQTGPTPEQIRGMIERKEAPGVGDIGDIREMMEKRGFPANTPGAPTQEQLKEMIQNRMPPASGSPTPEQIKEMLQKRGSNEQKNNISGAPSAEQLKEMIQKNMPSIAPGARMNVPAGPDSRQTGPTPEQLKNMMQNQIPQIPLGVPQAIQQNVPQTQGVFQPAPAPQTTAAPQPQPEAVTQ</sequence>
<evidence type="ECO:0000256" key="1">
    <source>
        <dbReference type="SAM" id="MobiDB-lite"/>
    </source>
</evidence>
<name>A0A1G2CL58_9BACT</name>
<evidence type="ECO:0000256" key="2">
    <source>
        <dbReference type="SAM" id="SignalP"/>
    </source>
</evidence>
<feature type="region of interest" description="Disordered" evidence="1">
    <location>
        <begin position="595"/>
        <end position="675"/>
    </location>
</feature>
<gene>
    <name evidence="3" type="ORF">A3B13_03545</name>
</gene>
<dbReference type="Proteomes" id="UP000176287">
    <property type="component" value="Unassembled WGS sequence"/>
</dbReference>
<proteinExistence type="predicted"/>
<organism evidence="3 4">
    <name type="scientific">Candidatus Liptonbacteria bacterium RIFCSPLOWO2_01_FULL_45_15</name>
    <dbReference type="NCBI Taxonomy" id="1798649"/>
    <lineage>
        <taxon>Bacteria</taxon>
        <taxon>Candidatus Liptoniibacteriota</taxon>
    </lineage>
</organism>
<feature type="signal peptide" evidence="2">
    <location>
        <begin position="1"/>
        <end position="29"/>
    </location>
</feature>
<feature type="compositionally biased region" description="Polar residues" evidence="1">
    <location>
        <begin position="642"/>
        <end position="653"/>
    </location>
</feature>
<reference evidence="3 4" key="1">
    <citation type="journal article" date="2016" name="Nat. Commun.">
        <title>Thousands of microbial genomes shed light on interconnected biogeochemical processes in an aquifer system.</title>
        <authorList>
            <person name="Anantharaman K."/>
            <person name="Brown C.T."/>
            <person name="Hug L.A."/>
            <person name="Sharon I."/>
            <person name="Castelle C.J."/>
            <person name="Probst A.J."/>
            <person name="Thomas B.C."/>
            <person name="Singh A."/>
            <person name="Wilkins M.J."/>
            <person name="Karaoz U."/>
            <person name="Brodie E.L."/>
            <person name="Williams K.H."/>
            <person name="Hubbard S.S."/>
            <person name="Banfield J.F."/>
        </authorList>
    </citation>
    <scope>NUCLEOTIDE SEQUENCE [LARGE SCALE GENOMIC DNA]</scope>
</reference>
<comment type="caution">
    <text evidence="3">The sequence shown here is derived from an EMBL/GenBank/DDBJ whole genome shotgun (WGS) entry which is preliminary data.</text>
</comment>
<accession>A0A1G2CL58</accession>
<feature type="chain" id="PRO_5009582357" description="DUF5667 domain-containing protein" evidence="2">
    <location>
        <begin position="30"/>
        <end position="675"/>
    </location>
</feature>
<dbReference type="EMBL" id="MHKZ01000005">
    <property type="protein sequence ID" value="OGZ01158.1"/>
    <property type="molecule type" value="Genomic_DNA"/>
</dbReference>